<dbReference type="GO" id="GO:0006015">
    <property type="term" value="P:5-phosphoribose 1-diphosphate biosynthetic process"/>
    <property type="evidence" value="ECO:0007669"/>
    <property type="project" value="TreeGrafter"/>
</dbReference>
<dbReference type="GO" id="GO:0006164">
    <property type="term" value="P:purine nucleotide biosynthetic process"/>
    <property type="evidence" value="ECO:0007669"/>
    <property type="project" value="TreeGrafter"/>
</dbReference>
<dbReference type="CDD" id="cd06223">
    <property type="entry name" value="PRTases_typeI"/>
    <property type="match status" value="1"/>
</dbReference>
<dbReference type="NCBIfam" id="TIGR01251">
    <property type="entry name" value="ribP_PPkin"/>
    <property type="match status" value="1"/>
</dbReference>
<keyword evidence="6" id="KW-0067">ATP-binding</keyword>
<dbReference type="Gene3D" id="3.40.50.2020">
    <property type="match status" value="2"/>
</dbReference>
<dbReference type="KEGG" id="asem:NNL22_10330"/>
<proteinExistence type="inferred from homology"/>
<evidence type="ECO:0000256" key="5">
    <source>
        <dbReference type="ARBA" id="ARBA00022777"/>
    </source>
</evidence>
<evidence type="ECO:0000256" key="1">
    <source>
        <dbReference type="ARBA" id="ARBA00013247"/>
    </source>
</evidence>
<dbReference type="InterPro" id="IPR029099">
    <property type="entry name" value="Pribosyltran_N"/>
</dbReference>
<sequence length="296" mass="33112">MKPLLFTLFHENSSLSTRLIESGQFELGETDIRRFPDGESYVRTLTPVNQRKVIILANLHHPDDKLLPLLFLCQTLKDQHAAHISLVAPYLPYMRQDKRFHTGECITSAVFASLLSPAIDELITIDPHLHRYHSLSEIYNSKTQTLKADNTIANWIKDHIEKPLIVGPDSESEQWAAATAEMIGCPHLVLLKERFGDREVKISTPEADTLTDHTPVLVDDIISTGRTMIETAAMLKQEGFRPPICIGVHAVFSEGDYQALAKSDVEKVITCNTIEHHSNGINLSEVIIHALGLQAN</sequence>
<evidence type="ECO:0000313" key="12">
    <source>
        <dbReference type="Proteomes" id="UP001164472"/>
    </source>
</evidence>
<dbReference type="SMART" id="SM01400">
    <property type="entry name" value="Pribosyltran_N"/>
    <property type="match status" value="1"/>
</dbReference>
<dbReference type="GO" id="GO:0005524">
    <property type="term" value="F:ATP binding"/>
    <property type="evidence" value="ECO:0007669"/>
    <property type="project" value="UniProtKB-KW"/>
</dbReference>
<evidence type="ECO:0000256" key="3">
    <source>
        <dbReference type="ARBA" id="ARBA00022727"/>
    </source>
</evidence>
<dbReference type="EC" id="2.7.6.1" evidence="1"/>
<evidence type="ECO:0000259" key="9">
    <source>
        <dbReference type="Pfam" id="PF00156"/>
    </source>
</evidence>
<accession>A0A9E8KPF7</accession>
<evidence type="ECO:0000256" key="6">
    <source>
        <dbReference type="ARBA" id="ARBA00022840"/>
    </source>
</evidence>
<dbReference type="InterPro" id="IPR000836">
    <property type="entry name" value="PRTase_dom"/>
</dbReference>
<dbReference type="Proteomes" id="UP001164472">
    <property type="component" value="Chromosome"/>
</dbReference>
<evidence type="ECO:0000259" key="10">
    <source>
        <dbReference type="Pfam" id="PF13793"/>
    </source>
</evidence>
<keyword evidence="5" id="KW-0418">Kinase</keyword>
<evidence type="ECO:0000256" key="4">
    <source>
        <dbReference type="ARBA" id="ARBA00022741"/>
    </source>
</evidence>
<dbReference type="PANTHER" id="PTHR10210">
    <property type="entry name" value="RIBOSE-PHOSPHATE DIPHOSPHOKINASE FAMILY MEMBER"/>
    <property type="match status" value="1"/>
</dbReference>
<evidence type="ECO:0000313" key="11">
    <source>
        <dbReference type="EMBL" id="UZW73447.1"/>
    </source>
</evidence>
<dbReference type="FunFam" id="3.40.50.2020:FF:000014">
    <property type="entry name" value="Ribose-phosphate pyrophosphokinase 1"/>
    <property type="match status" value="1"/>
</dbReference>
<keyword evidence="2" id="KW-0808">Transferase</keyword>
<dbReference type="InterPro" id="IPR029057">
    <property type="entry name" value="PRTase-like"/>
</dbReference>
<keyword evidence="3 8" id="KW-0545">Nucleotide biosynthesis</keyword>
<comment type="similarity">
    <text evidence="8">Belongs to the ribose-phosphate pyrophosphokinase family.</text>
</comment>
<dbReference type="AlphaFoldDB" id="A0A9E8KPF7"/>
<feature type="domain" description="Ribose-phosphate pyrophosphokinase N-terminal" evidence="10">
    <location>
        <begin position="10"/>
        <end position="116"/>
    </location>
</feature>
<dbReference type="GO" id="GO:0005737">
    <property type="term" value="C:cytoplasm"/>
    <property type="evidence" value="ECO:0007669"/>
    <property type="project" value="TreeGrafter"/>
</dbReference>
<reference evidence="11" key="1">
    <citation type="submission" date="2022-07" db="EMBL/GenBank/DDBJ databases">
        <title>Alkalimarinus sp. nov., isolated from gut of a Alitta virens.</title>
        <authorList>
            <person name="Yang A.I."/>
            <person name="Shin N.-R."/>
        </authorList>
    </citation>
    <scope>NUCLEOTIDE SEQUENCE</scope>
    <source>
        <strain evidence="11">FA028</strain>
    </source>
</reference>
<protein>
    <recommendedName>
        <fullName evidence="1">ribose-phosphate diphosphokinase</fullName>
        <ecNumber evidence="1">2.7.6.1</ecNumber>
    </recommendedName>
</protein>
<feature type="domain" description="Phosphoribosyltransferase" evidence="9">
    <location>
        <begin position="147"/>
        <end position="273"/>
    </location>
</feature>
<dbReference type="Pfam" id="PF13793">
    <property type="entry name" value="Pribosyltran_N"/>
    <property type="match status" value="1"/>
</dbReference>
<organism evidence="11 12">
    <name type="scientific">Alkalimarinus sediminis</name>
    <dbReference type="NCBI Taxonomy" id="1632866"/>
    <lineage>
        <taxon>Bacteria</taxon>
        <taxon>Pseudomonadati</taxon>
        <taxon>Pseudomonadota</taxon>
        <taxon>Gammaproteobacteria</taxon>
        <taxon>Alteromonadales</taxon>
        <taxon>Alteromonadaceae</taxon>
        <taxon>Alkalimarinus</taxon>
    </lineage>
</organism>
<keyword evidence="12" id="KW-1185">Reference proteome</keyword>
<dbReference type="GO" id="GO:0000287">
    <property type="term" value="F:magnesium ion binding"/>
    <property type="evidence" value="ECO:0007669"/>
    <property type="project" value="InterPro"/>
</dbReference>
<dbReference type="SUPFAM" id="SSF53271">
    <property type="entry name" value="PRTase-like"/>
    <property type="match status" value="2"/>
</dbReference>
<evidence type="ECO:0000256" key="8">
    <source>
        <dbReference type="RuleBase" id="RU004324"/>
    </source>
</evidence>
<dbReference type="RefSeq" id="WP_251809588.1">
    <property type="nucleotide sequence ID" value="NZ_CP101527.1"/>
</dbReference>
<evidence type="ECO:0000256" key="7">
    <source>
        <dbReference type="ARBA" id="ARBA00049535"/>
    </source>
</evidence>
<dbReference type="GO" id="GO:0004749">
    <property type="term" value="F:ribose phosphate diphosphokinase activity"/>
    <property type="evidence" value="ECO:0007669"/>
    <property type="project" value="UniProtKB-EC"/>
</dbReference>
<name>A0A9E8KPF7_9ALTE</name>
<gene>
    <name evidence="11" type="ORF">NNL22_10330</name>
</gene>
<dbReference type="InterPro" id="IPR005946">
    <property type="entry name" value="Rib-P_diPkinase"/>
</dbReference>
<dbReference type="GO" id="GO:0002189">
    <property type="term" value="C:ribose phosphate diphosphokinase complex"/>
    <property type="evidence" value="ECO:0007669"/>
    <property type="project" value="TreeGrafter"/>
</dbReference>
<dbReference type="PANTHER" id="PTHR10210:SF32">
    <property type="entry name" value="RIBOSE-PHOSPHATE PYROPHOSPHOKINASE 2"/>
    <property type="match status" value="1"/>
</dbReference>
<evidence type="ECO:0000256" key="2">
    <source>
        <dbReference type="ARBA" id="ARBA00022679"/>
    </source>
</evidence>
<keyword evidence="4" id="KW-0547">Nucleotide-binding</keyword>
<dbReference type="NCBIfam" id="NF005537">
    <property type="entry name" value="PRK07199.1"/>
    <property type="match status" value="1"/>
</dbReference>
<dbReference type="Pfam" id="PF00156">
    <property type="entry name" value="Pribosyltran"/>
    <property type="match status" value="1"/>
</dbReference>
<dbReference type="EMBL" id="CP101527">
    <property type="protein sequence ID" value="UZW73447.1"/>
    <property type="molecule type" value="Genomic_DNA"/>
</dbReference>
<comment type="catalytic activity">
    <reaction evidence="7">
        <text>D-ribose 5-phosphate + ATP = 5-phospho-alpha-D-ribose 1-diphosphate + AMP + H(+)</text>
        <dbReference type="Rhea" id="RHEA:15609"/>
        <dbReference type="ChEBI" id="CHEBI:15378"/>
        <dbReference type="ChEBI" id="CHEBI:30616"/>
        <dbReference type="ChEBI" id="CHEBI:58017"/>
        <dbReference type="ChEBI" id="CHEBI:78346"/>
        <dbReference type="ChEBI" id="CHEBI:456215"/>
        <dbReference type="EC" id="2.7.6.1"/>
    </reaction>
</comment>
<dbReference type="GO" id="GO:0016301">
    <property type="term" value="F:kinase activity"/>
    <property type="evidence" value="ECO:0007669"/>
    <property type="project" value="UniProtKB-KW"/>
</dbReference>